<dbReference type="RefSeq" id="WP_133151725.1">
    <property type="nucleotide sequence ID" value="NZ_MCZF01000254.1"/>
</dbReference>
<proteinExistence type="predicted"/>
<accession>A0A2N7JP07</accession>
<reference evidence="2" key="1">
    <citation type="submission" date="2016-07" db="EMBL/GenBank/DDBJ databases">
        <title>Nontailed viruses are major unrecognized killers of bacteria in the ocean.</title>
        <authorList>
            <person name="Kauffman K."/>
            <person name="Hussain F."/>
            <person name="Yang J."/>
            <person name="Arevalo P."/>
            <person name="Brown J."/>
            <person name="Cutler M."/>
            <person name="Kelly L."/>
            <person name="Polz M.F."/>
        </authorList>
    </citation>
    <scope>NUCLEOTIDE SEQUENCE [LARGE SCALE GENOMIC DNA]</scope>
    <source>
        <strain evidence="2">10N.261.48.B5</strain>
    </source>
</reference>
<comment type="caution">
    <text evidence="1">The sequence shown here is derived from an EMBL/GenBank/DDBJ whole genome shotgun (WGS) entry which is preliminary data.</text>
</comment>
<protein>
    <recommendedName>
        <fullName evidence="3">DUF1007 domain-containing protein</fullName>
    </recommendedName>
</protein>
<sequence>MKQLFILTNALNQLSSRYASRFSTGLRSIKRLPLWLALLSFAPTLQAHPHSWVEMKTHIEGENGMITGLSMEWSFDAMTSMYMLDGENVSPEKEVETYKNLAASVIENMKYEHYFTYFYDGEEPIKYQVAEHAKFERDKAKMVLTFDLPLSKPKPVTRDSLRVLIFDPSYFVDMSWLSNSDVTLSPELARQCQLELIEPNPTPEQMSYAMSLPVDTDPDNTLGQLFTQSVELHCAAVPVS</sequence>
<evidence type="ECO:0000313" key="1">
    <source>
        <dbReference type="EMBL" id="PMM44223.1"/>
    </source>
</evidence>
<dbReference type="PIRSF" id="PIRSF008159">
    <property type="entry name" value="UCP008159_ABC"/>
    <property type="match status" value="1"/>
</dbReference>
<organism evidence="1 2">
    <name type="scientific">Vibrio splendidus</name>
    <dbReference type="NCBI Taxonomy" id="29497"/>
    <lineage>
        <taxon>Bacteria</taxon>
        <taxon>Pseudomonadati</taxon>
        <taxon>Pseudomonadota</taxon>
        <taxon>Gammaproteobacteria</taxon>
        <taxon>Vibrionales</taxon>
        <taxon>Vibrionaceae</taxon>
        <taxon>Vibrio</taxon>
    </lineage>
</organism>
<dbReference type="InterPro" id="IPR016537">
    <property type="entry name" value="UCP008159_ABC"/>
</dbReference>
<evidence type="ECO:0000313" key="2">
    <source>
        <dbReference type="Proteomes" id="UP000235533"/>
    </source>
</evidence>
<dbReference type="InterPro" id="IPR010412">
    <property type="entry name" value="DUF1007"/>
</dbReference>
<name>A0A2N7JP07_VIBSP</name>
<dbReference type="EMBL" id="MCZF01000254">
    <property type="protein sequence ID" value="PMM44223.1"/>
    <property type="molecule type" value="Genomic_DNA"/>
</dbReference>
<dbReference type="Pfam" id="PF06226">
    <property type="entry name" value="DUF1007"/>
    <property type="match status" value="1"/>
</dbReference>
<gene>
    <name evidence="1" type="ORF">BCT54_05315</name>
</gene>
<dbReference type="AlphaFoldDB" id="A0A2N7JP07"/>
<dbReference type="Proteomes" id="UP000235533">
    <property type="component" value="Unassembled WGS sequence"/>
</dbReference>
<evidence type="ECO:0008006" key="3">
    <source>
        <dbReference type="Google" id="ProtNLM"/>
    </source>
</evidence>